<dbReference type="CDD" id="cd03506">
    <property type="entry name" value="Delta6-FADS-like"/>
    <property type="match status" value="1"/>
</dbReference>
<keyword evidence="1" id="KW-0812">Transmembrane</keyword>
<accession>A0ABN6XVU8</accession>
<feature type="domain" description="Fatty acid desaturase" evidence="2">
    <location>
        <begin position="78"/>
        <end position="337"/>
    </location>
</feature>
<organism evidence="3 4">
    <name type="scientific">Naasia aerilata</name>
    <dbReference type="NCBI Taxonomy" id="1162966"/>
    <lineage>
        <taxon>Bacteria</taxon>
        <taxon>Bacillati</taxon>
        <taxon>Actinomycetota</taxon>
        <taxon>Actinomycetes</taxon>
        <taxon>Micrococcales</taxon>
        <taxon>Microbacteriaceae</taxon>
        <taxon>Naasia</taxon>
    </lineage>
</organism>
<evidence type="ECO:0000256" key="1">
    <source>
        <dbReference type="SAM" id="Phobius"/>
    </source>
</evidence>
<dbReference type="EMBL" id="AP027731">
    <property type="protein sequence ID" value="BDZ47498.1"/>
    <property type="molecule type" value="Genomic_DNA"/>
</dbReference>
<dbReference type="PIRSF" id="PIRSF015921">
    <property type="entry name" value="FA_sphinglp_des"/>
    <property type="match status" value="1"/>
</dbReference>
<evidence type="ECO:0000259" key="2">
    <source>
        <dbReference type="Pfam" id="PF00487"/>
    </source>
</evidence>
<proteinExistence type="predicted"/>
<sequence>MNAMTSTLAPGAFRTTQPRRVKAGSAQTAHASDYTALANEIKAAGLLERRPGWYVMRCAALALALGLGFVLLFTLGQTWWQLLVAVYFSVVFTQIAFLAHDSAHRQVFESGKRNEWFSRVVGNLFVGLSYGWWMNKHSKHHANPNTVGKDGDIKPGAIAFTVEDAAARTGAAGWLTSKQGYFFFPVLLLAGIDLHVNAIKSVAGAEPVKHRFVEMALLAVRLIGFPVLVFLALGPVLGGVFWLVQLFAFGLYMAGSFAPNHKGMPIIGEGERVDYLRRQVLTSRNVSGRWVIPTALGGLNYQVEHHLFPNMPSVNLVKARPIVIAYCEKLGIPYTETTLLRSYGIVVRYIHKVGIKSADPFDCPLAATYRAAA</sequence>
<dbReference type="PANTHER" id="PTHR19353">
    <property type="entry name" value="FATTY ACID DESATURASE 2"/>
    <property type="match status" value="1"/>
</dbReference>
<feature type="transmembrane region" description="Helical" evidence="1">
    <location>
        <begin position="54"/>
        <end position="73"/>
    </location>
</feature>
<keyword evidence="1" id="KW-0472">Membrane</keyword>
<evidence type="ECO:0000313" key="3">
    <source>
        <dbReference type="EMBL" id="BDZ47498.1"/>
    </source>
</evidence>
<dbReference type="Proteomes" id="UP001321498">
    <property type="component" value="Chromosome"/>
</dbReference>
<evidence type="ECO:0000313" key="4">
    <source>
        <dbReference type="Proteomes" id="UP001321498"/>
    </source>
</evidence>
<dbReference type="InterPro" id="IPR012171">
    <property type="entry name" value="Fatty_acid_desaturase"/>
</dbReference>
<dbReference type="InterPro" id="IPR005804">
    <property type="entry name" value="FA_desaturase_dom"/>
</dbReference>
<gene>
    <name evidence="3" type="ORF">GCM10025866_34070</name>
</gene>
<feature type="transmembrane region" description="Helical" evidence="1">
    <location>
        <begin position="79"/>
        <end position="100"/>
    </location>
</feature>
<feature type="transmembrane region" description="Helical" evidence="1">
    <location>
        <begin position="212"/>
        <end position="233"/>
    </location>
</feature>
<dbReference type="Pfam" id="PF00487">
    <property type="entry name" value="FA_desaturase"/>
    <property type="match status" value="1"/>
</dbReference>
<reference evidence="4" key="1">
    <citation type="journal article" date="2019" name="Int. J. Syst. Evol. Microbiol.">
        <title>The Global Catalogue of Microorganisms (GCM) 10K type strain sequencing project: providing services to taxonomists for standard genome sequencing and annotation.</title>
        <authorList>
            <consortium name="The Broad Institute Genomics Platform"/>
            <consortium name="The Broad Institute Genome Sequencing Center for Infectious Disease"/>
            <person name="Wu L."/>
            <person name="Ma J."/>
        </authorList>
    </citation>
    <scope>NUCLEOTIDE SEQUENCE [LARGE SCALE GENOMIC DNA]</scope>
    <source>
        <strain evidence="4">NBRC 108725</strain>
    </source>
</reference>
<keyword evidence="1" id="KW-1133">Transmembrane helix</keyword>
<name>A0ABN6XVU8_9MICO</name>
<keyword evidence="4" id="KW-1185">Reference proteome</keyword>
<dbReference type="PANTHER" id="PTHR19353:SF19">
    <property type="entry name" value="DELTA(5) FATTY ACID DESATURASE C-RELATED"/>
    <property type="match status" value="1"/>
</dbReference>
<protein>
    <submittedName>
        <fullName evidence="3">Fatty acid desaturase</fullName>
    </submittedName>
</protein>